<feature type="domain" description="CCHC-type" evidence="3">
    <location>
        <begin position="300"/>
        <end position="314"/>
    </location>
</feature>
<dbReference type="GO" id="GO:0008270">
    <property type="term" value="F:zinc ion binding"/>
    <property type="evidence" value="ECO:0007669"/>
    <property type="project" value="UniProtKB-KW"/>
</dbReference>
<keyword evidence="1" id="KW-0479">Metal-binding</keyword>
<feature type="domain" description="CCHC-type" evidence="3">
    <location>
        <begin position="276"/>
        <end position="290"/>
    </location>
</feature>
<keyword evidence="1" id="KW-0862">Zinc</keyword>
<evidence type="ECO:0000256" key="2">
    <source>
        <dbReference type="SAM" id="MobiDB-lite"/>
    </source>
</evidence>
<dbReference type="VEuPathDB" id="VectorBase:MDOA016194"/>
<dbReference type="InterPro" id="IPR001878">
    <property type="entry name" value="Znf_CCHC"/>
</dbReference>
<protein>
    <recommendedName>
        <fullName evidence="3">CCHC-type domain-containing protein</fullName>
    </recommendedName>
</protein>
<dbReference type="STRING" id="7370.A0A1I8NJL7"/>
<dbReference type="SMART" id="SM00343">
    <property type="entry name" value="ZnF_C2HC"/>
    <property type="match status" value="2"/>
</dbReference>
<dbReference type="VEuPathDB" id="VectorBase:MDOMA2_003573"/>
<reference evidence="4" key="1">
    <citation type="submission" date="2020-05" db="UniProtKB">
        <authorList>
            <consortium name="EnsemblMetazoa"/>
        </authorList>
    </citation>
    <scope>IDENTIFICATION</scope>
    <source>
        <strain evidence="4">Aabys</strain>
    </source>
</reference>
<dbReference type="InterPro" id="IPR036875">
    <property type="entry name" value="Znf_CCHC_sf"/>
</dbReference>
<name>A0A1I8NJL7_MUSDO</name>
<sequence length="333" mass="38080">MVREQLMKELQQLGIDFPETASVTQLRDLLKEVVGAARSPQAEIEKGTPEQTEKTVEGEAEERQIKLLETRLRMLKLEKEINEMEGQRAGKRSMSNFAGIEGALPKFNGDDEYGIEKWITEFEKVTKVVGCAEAEKFFYARRMMAGSAALFLRNTKSDDWQGLKNEMIAEFKKAVGAKTILKKLDSRKWSRGKESLHRYVLVMQEIAEDAPISECELVDYIIEGLQEKTMAATIFLNVDTVAGFKKLIPKYEKLVEERSQRRTKSGFEMKTLAELRCYNCQEFGHYATSCLKEKRPLGSCFKCGRMGHLRMHCPLRTVAAVQEEELSWNTKPL</sequence>
<evidence type="ECO:0000313" key="4">
    <source>
        <dbReference type="EnsemblMetazoa" id="MDOA016194-PA"/>
    </source>
</evidence>
<evidence type="ECO:0000256" key="1">
    <source>
        <dbReference type="PROSITE-ProRule" id="PRU00047"/>
    </source>
</evidence>
<dbReference type="Pfam" id="PF00098">
    <property type="entry name" value="zf-CCHC"/>
    <property type="match status" value="1"/>
</dbReference>
<dbReference type="SUPFAM" id="SSF57756">
    <property type="entry name" value="Retrovirus zinc finger-like domains"/>
    <property type="match status" value="1"/>
</dbReference>
<dbReference type="GO" id="GO:0003676">
    <property type="term" value="F:nucleic acid binding"/>
    <property type="evidence" value="ECO:0007669"/>
    <property type="project" value="InterPro"/>
</dbReference>
<dbReference type="PROSITE" id="PS50158">
    <property type="entry name" value="ZF_CCHC"/>
    <property type="match status" value="2"/>
</dbReference>
<proteinExistence type="predicted"/>
<feature type="compositionally biased region" description="Basic and acidic residues" evidence="2">
    <location>
        <begin position="43"/>
        <end position="60"/>
    </location>
</feature>
<dbReference type="AlphaFoldDB" id="A0A1I8NJL7"/>
<gene>
    <name evidence="4" type="primary">105262421</name>
</gene>
<feature type="region of interest" description="Disordered" evidence="2">
    <location>
        <begin position="38"/>
        <end position="60"/>
    </location>
</feature>
<keyword evidence="1" id="KW-0863">Zinc-finger</keyword>
<dbReference type="Gene3D" id="4.10.60.10">
    <property type="entry name" value="Zinc finger, CCHC-type"/>
    <property type="match status" value="1"/>
</dbReference>
<evidence type="ECO:0000259" key="3">
    <source>
        <dbReference type="PROSITE" id="PS50158"/>
    </source>
</evidence>
<accession>A0A1I8NJL7</accession>
<dbReference type="EnsemblMetazoa" id="MDOA016194-RA">
    <property type="protein sequence ID" value="MDOA016194-PA"/>
    <property type="gene ID" value="MDOA016194"/>
</dbReference>
<organism evidence="4">
    <name type="scientific">Musca domestica</name>
    <name type="common">House fly</name>
    <dbReference type="NCBI Taxonomy" id="7370"/>
    <lineage>
        <taxon>Eukaryota</taxon>
        <taxon>Metazoa</taxon>
        <taxon>Ecdysozoa</taxon>
        <taxon>Arthropoda</taxon>
        <taxon>Hexapoda</taxon>
        <taxon>Insecta</taxon>
        <taxon>Pterygota</taxon>
        <taxon>Neoptera</taxon>
        <taxon>Endopterygota</taxon>
        <taxon>Diptera</taxon>
        <taxon>Brachycera</taxon>
        <taxon>Muscomorpha</taxon>
        <taxon>Muscoidea</taxon>
        <taxon>Muscidae</taxon>
        <taxon>Musca</taxon>
    </lineage>
</organism>